<keyword evidence="2" id="KW-1185">Reference proteome</keyword>
<evidence type="ECO:0000313" key="2">
    <source>
        <dbReference type="Proteomes" id="UP000318126"/>
    </source>
</evidence>
<organism evidence="1 2">
    <name type="scientific">Shewanella hanedai</name>
    <name type="common">Alteromonas hanedai</name>
    <dbReference type="NCBI Taxonomy" id="25"/>
    <lineage>
        <taxon>Bacteria</taxon>
        <taxon>Pseudomonadati</taxon>
        <taxon>Pseudomonadota</taxon>
        <taxon>Gammaproteobacteria</taxon>
        <taxon>Alteromonadales</taxon>
        <taxon>Shewanellaceae</taxon>
        <taxon>Shewanella</taxon>
    </lineage>
</organism>
<dbReference type="RefSeq" id="WP_144040049.1">
    <property type="nucleotide sequence ID" value="NZ_BMPL01000008.1"/>
</dbReference>
<evidence type="ECO:0000313" key="1">
    <source>
        <dbReference type="EMBL" id="TRY14433.1"/>
    </source>
</evidence>
<gene>
    <name evidence="1" type="ORF">FN961_10035</name>
</gene>
<sequence length="133" mass="15572">MKDKDIIIFDGVCNLCHGSVNFIIERDPHHHFVFTPMQSDTAKSLIAHYDVEGEYSETFFLIKDDQCYMRTDAALEITKSLSGFWPALAILRFIPRRIRDFFYRLLGRNRYALFGRRDTCILPTDAVLSRFID</sequence>
<protein>
    <submittedName>
        <fullName evidence="1">DUF393 domain-containing protein</fullName>
    </submittedName>
</protein>
<reference evidence="2" key="1">
    <citation type="submission" date="2019-07" db="EMBL/GenBank/DDBJ databases">
        <title>Shewanella sp. YLB-08 draft genomic sequence.</title>
        <authorList>
            <person name="Yu L."/>
        </authorList>
    </citation>
    <scope>NUCLEOTIDE SEQUENCE [LARGE SCALE GENOMIC DNA]</scope>
    <source>
        <strain evidence="2">JCM 20706</strain>
    </source>
</reference>
<dbReference type="PANTHER" id="PTHR33639:SF2">
    <property type="entry name" value="DUF393 DOMAIN-CONTAINING PROTEIN"/>
    <property type="match status" value="1"/>
</dbReference>
<dbReference type="InterPro" id="IPR052927">
    <property type="entry name" value="DCC_oxidoreductase"/>
</dbReference>
<dbReference type="GO" id="GO:0015035">
    <property type="term" value="F:protein-disulfide reductase activity"/>
    <property type="evidence" value="ECO:0007669"/>
    <property type="project" value="InterPro"/>
</dbReference>
<dbReference type="OrthoDB" id="9785438at2"/>
<name>A0A553JPQ2_SHEHA</name>
<dbReference type="AlphaFoldDB" id="A0A553JPQ2"/>
<dbReference type="InterPro" id="IPR007263">
    <property type="entry name" value="DCC1-like"/>
</dbReference>
<dbReference type="Proteomes" id="UP000318126">
    <property type="component" value="Unassembled WGS sequence"/>
</dbReference>
<dbReference type="PANTHER" id="PTHR33639">
    <property type="entry name" value="THIOL-DISULFIDE OXIDOREDUCTASE DCC"/>
    <property type="match status" value="1"/>
</dbReference>
<dbReference type="EMBL" id="VKGK01000010">
    <property type="protein sequence ID" value="TRY14433.1"/>
    <property type="molecule type" value="Genomic_DNA"/>
</dbReference>
<proteinExistence type="predicted"/>
<accession>A0A553JPQ2</accession>
<dbReference type="Pfam" id="PF04134">
    <property type="entry name" value="DCC1-like"/>
    <property type="match status" value="1"/>
</dbReference>
<comment type="caution">
    <text evidence="1">The sequence shown here is derived from an EMBL/GenBank/DDBJ whole genome shotgun (WGS) entry which is preliminary data.</text>
</comment>